<comment type="caution">
    <text evidence="9">The sequence shown here is derived from an EMBL/GenBank/DDBJ whole genome shotgun (WGS) entry which is preliminary data.</text>
</comment>
<gene>
    <name evidence="9" type="ORF">Q8F55_007334</name>
</gene>
<protein>
    <recommendedName>
        <fullName evidence="3 7">beta-glucosidase</fullName>
        <ecNumber evidence="3 7">3.2.1.21</ecNumber>
    </recommendedName>
</protein>
<accession>A0ABR3Q0I9</accession>
<dbReference type="InterPro" id="IPR019800">
    <property type="entry name" value="Glyco_hydro_3_AS"/>
</dbReference>
<evidence type="ECO:0000256" key="7">
    <source>
        <dbReference type="RuleBase" id="RU361161"/>
    </source>
</evidence>
<evidence type="ECO:0000313" key="9">
    <source>
        <dbReference type="EMBL" id="KAL1407898.1"/>
    </source>
</evidence>
<keyword evidence="10" id="KW-1185">Reference proteome</keyword>
<evidence type="ECO:0000256" key="2">
    <source>
        <dbReference type="ARBA" id="ARBA00005336"/>
    </source>
</evidence>
<proteinExistence type="inferred from homology"/>
<dbReference type="EMBL" id="JBBXJM010000005">
    <property type="protein sequence ID" value="KAL1407898.1"/>
    <property type="molecule type" value="Genomic_DNA"/>
</dbReference>
<dbReference type="InterPro" id="IPR001764">
    <property type="entry name" value="Glyco_hydro_3_N"/>
</dbReference>
<dbReference type="InterPro" id="IPR050288">
    <property type="entry name" value="Cellulose_deg_GH3"/>
</dbReference>
<comment type="catalytic activity">
    <reaction evidence="1 7">
        <text>Hydrolysis of terminal, non-reducing beta-D-glucosyl residues with release of beta-D-glucose.</text>
        <dbReference type="EC" id="3.2.1.21"/>
    </reaction>
</comment>
<dbReference type="Pfam" id="PF00933">
    <property type="entry name" value="Glyco_hydro_3"/>
    <property type="match status" value="1"/>
</dbReference>
<dbReference type="InterPro" id="IPR036881">
    <property type="entry name" value="Glyco_hydro_3_C_sf"/>
</dbReference>
<dbReference type="Gene3D" id="2.60.40.10">
    <property type="entry name" value="Immunoglobulins"/>
    <property type="match status" value="1"/>
</dbReference>
<reference evidence="9 10" key="1">
    <citation type="submission" date="2023-08" db="EMBL/GenBank/DDBJ databases">
        <title>Annotated Genome Sequence of Vanrija albida AlHP1.</title>
        <authorList>
            <person name="Herzog R."/>
        </authorList>
    </citation>
    <scope>NUCLEOTIDE SEQUENCE [LARGE SCALE GENOMIC DNA]</scope>
    <source>
        <strain evidence="9 10">AlHP1</strain>
    </source>
</reference>
<keyword evidence="5 7" id="KW-0119">Carbohydrate metabolism</keyword>
<comment type="similarity">
    <text evidence="2 7">Belongs to the glycosyl hydrolase 3 family.</text>
</comment>
<dbReference type="SMART" id="SM01217">
    <property type="entry name" value="Fn3_like"/>
    <property type="match status" value="1"/>
</dbReference>
<dbReference type="InterPro" id="IPR026891">
    <property type="entry name" value="Fn3-like"/>
</dbReference>
<dbReference type="PANTHER" id="PTHR42715:SF10">
    <property type="entry name" value="BETA-GLUCOSIDASE"/>
    <property type="match status" value="1"/>
</dbReference>
<dbReference type="PRINTS" id="PR00133">
    <property type="entry name" value="GLHYDRLASE3"/>
</dbReference>
<dbReference type="PANTHER" id="PTHR42715">
    <property type="entry name" value="BETA-GLUCOSIDASE"/>
    <property type="match status" value="1"/>
</dbReference>
<evidence type="ECO:0000256" key="4">
    <source>
        <dbReference type="ARBA" id="ARBA00022801"/>
    </source>
</evidence>
<dbReference type="PROSITE" id="PS00775">
    <property type="entry name" value="GLYCOSYL_HYDROL_F3"/>
    <property type="match status" value="1"/>
</dbReference>
<evidence type="ECO:0000256" key="1">
    <source>
        <dbReference type="ARBA" id="ARBA00000448"/>
    </source>
</evidence>
<dbReference type="InterPro" id="IPR013783">
    <property type="entry name" value="Ig-like_fold"/>
</dbReference>
<dbReference type="EC" id="3.2.1.21" evidence="3 7"/>
<keyword evidence="6 7" id="KW-0326">Glycosidase</keyword>
<dbReference type="Proteomes" id="UP001565368">
    <property type="component" value="Unassembled WGS sequence"/>
</dbReference>
<organism evidence="9 10">
    <name type="scientific">Vanrija albida</name>
    <dbReference type="NCBI Taxonomy" id="181172"/>
    <lineage>
        <taxon>Eukaryota</taxon>
        <taxon>Fungi</taxon>
        <taxon>Dikarya</taxon>
        <taxon>Basidiomycota</taxon>
        <taxon>Agaricomycotina</taxon>
        <taxon>Tremellomycetes</taxon>
        <taxon>Trichosporonales</taxon>
        <taxon>Trichosporonaceae</taxon>
        <taxon>Vanrija</taxon>
    </lineage>
</organism>
<dbReference type="Pfam" id="PF07691">
    <property type="entry name" value="PA14"/>
    <property type="match status" value="1"/>
</dbReference>
<evidence type="ECO:0000313" key="10">
    <source>
        <dbReference type="Proteomes" id="UP001565368"/>
    </source>
</evidence>
<dbReference type="Pfam" id="PF14310">
    <property type="entry name" value="Fn3-like"/>
    <property type="match status" value="1"/>
</dbReference>
<dbReference type="PROSITE" id="PS51820">
    <property type="entry name" value="PA14"/>
    <property type="match status" value="1"/>
</dbReference>
<name>A0ABR3Q0I9_9TREE</name>
<dbReference type="InterPro" id="IPR017853">
    <property type="entry name" value="GH"/>
</dbReference>
<dbReference type="SUPFAM" id="SSF51445">
    <property type="entry name" value="(Trans)glycosidases"/>
    <property type="match status" value="1"/>
</dbReference>
<keyword evidence="7" id="KW-0624">Polysaccharide degradation</keyword>
<keyword evidence="4 7" id="KW-0378">Hydrolase</keyword>
<dbReference type="Gene3D" id="3.40.50.1700">
    <property type="entry name" value="Glycoside hydrolase family 3 C-terminal domain"/>
    <property type="match status" value="1"/>
</dbReference>
<comment type="pathway">
    <text evidence="7">Glycan metabolism; cellulose degradation.</text>
</comment>
<evidence type="ECO:0000256" key="5">
    <source>
        <dbReference type="ARBA" id="ARBA00023277"/>
    </source>
</evidence>
<dbReference type="InterPro" id="IPR036962">
    <property type="entry name" value="Glyco_hydro_3_N_sf"/>
</dbReference>
<dbReference type="Pfam" id="PF01915">
    <property type="entry name" value="Glyco_hydro_3_C"/>
    <property type="match status" value="1"/>
</dbReference>
<dbReference type="InterPro" id="IPR002772">
    <property type="entry name" value="Glyco_hydro_3_C"/>
</dbReference>
<evidence type="ECO:0000256" key="3">
    <source>
        <dbReference type="ARBA" id="ARBA00012744"/>
    </source>
</evidence>
<dbReference type="Gene3D" id="2.60.120.260">
    <property type="entry name" value="Galactose-binding domain-like"/>
    <property type="match status" value="1"/>
</dbReference>
<dbReference type="InterPro" id="IPR037524">
    <property type="entry name" value="PA14/GLEYA"/>
</dbReference>
<dbReference type="Gene3D" id="3.20.20.300">
    <property type="entry name" value="Glycoside hydrolase, family 3, N-terminal domain"/>
    <property type="match status" value="1"/>
</dbReference>
<dbReference type="RefSeq" id="XP_069207842.1">
    <property type="nucleotide sequence ID" value="XM_069355771.1"/>
</dbReference>
<sequence length="865" mass="94690">MPPAAIDGTAQHRLMDRSFLTASIPDLVAQLTSDEKTELLSGKDSWQTRDIPRLNIPSIKVTDGPCGARGASFVKRTPAVILPCETAVASTFSRKVATSVGSLLAEEAKARQATCLLAPGINTPRSPLGGRTFEYYSEDTTLAGHLAAAVVNGLQASGVSATIKHFVANDQEDGRQGYDAIIDPRTLREVYLRPFQIVQRLASPWAYMPSYNKLNGIHCSEDPWLLRDLLRTEWGYNGLVMSDWGGTYSTVESLNAGLDIEMPGPGAWRTKQLVGLSVACFKLDPRTIDDRVEAVLRWVQKLARLNEDIVYNPVPAERTRFETQDQDAKRARAMASEGIVLLKNDGALPLPPTQQKIAVIGPCGKSGYLTGGGSAQLEPAWTSSPLSGLQDNRPSPNVEIEYAAGCINHCFLPVLDENFTCTDGKAGFDLLYYPLVDGAVAPKPLYHDRHHYSDMLYGDWTPGPGLLPDYVTELRAVFTAPTSGEYELGVCCVGTAILYVDGNVLLDMTMPLPRGKIFFGNGTDEHRVSMRVEAGQTYDIRLVNDTRRPTSGVNSQTQIFNAFRLGASLKISDDELLAEAEALASRTDIAVVCVGLGPEWESESNDRQVLSLTSRQDELVARVAKVAKKTVVVVQAGSAISMPWLDSVDAVVYAWYSGNEGGNAIADVIYGAYNPSGRLPITFPKREIDIPAALNFHNARTQVMYGEGVWVGYKHYNARGIEPLFPFGHGLSYTDFEYSGLEVATVDADPERWRLTVSLVVTNTGSVKGDHSVHVYLAPPPVAPLGLLHPEHSLQGFTKEYDVAPGEARAVQLTLDKYAVSHWDEKWKTWRAEPGEWRVIVGRTAQEMWGGAVFTIGARFEWRGL</sequence>
<evidence type="ECO:0000259" key="8">
    <source>
        <dbReference type="PROSITE" id="PS51820"/>
    </source>
</evidence>
<feature type="domain" description="PA14" evidence="8">
    <location>
        <begin position="423"/>
        <end position="581"/>
    </location>
</feature>
<dbReference type="GeneID" id="95988377"/>
<evidence type="ECO:0000256" key="6">
    <source>
        <dbReference type="ARBA" id="ARBA00023295"/>
    </source>
</evidence>
<dbReference type="SUPFAM" id="SSF52279">
    <property type="entry name" value="Beta-D-glucan exohydrolase, C-terminal domain"/>
    <property type="match status" value="1"/>
</dbReference>
<dbReference type="InterPro" id="IPR011658">
    <property type="entry name" value="PA14_dom"/>
</dbReference>